<gene>
    <name evidence="1" type="ORF">WMSIL1_LOCUS11071</name>
</gene>
<accession>A0A564YZC8</accession>
<name>A0A564YZC8_HYMDI</name>
<organism evidence="1 2">
    <name type="scientific">Hymenolepis diminuta</name>
    <name type="common">Rat tapeworm</name>
    <dbReference type="NCBI Taxonomy" id="6216"/>
    <lineage>
        <taxon>Eukaryota</taxon>
        <taxon>Metazoa</taxon>
        <taxon>Spiralia</taxon>
        <taxon>Lophotrochozoa</taxon>
        <taxon>Platyhelminthes</taxon>
        <taxon>Cestoda</taxon>
        <taxon>Eucestoda</taxon>
        <taxon>Cyclophyllidea</taxon>
        <taxon>Hymenolepididae</taxon>
        <taxon>Hymenolepis</taxon>
    </lineage>
</organism>
<sequence length="81" mass="9350">MLSVERSKQENDHNLIKYLCLKKISSGKVGKMFKPIKASEQDNEKIDTVGARHNRMKNSIVIQQMVCRLTKILPHLEIDTE</sequence>
<dbReference type="EMBL" id="CABIJS010000510">
    <property type="protein sequence ID" value="VUZ52585.1"/>
    <property type="molecule type" value="Genomic_DNA"/>
</dbReference>
<evidence type="ECO:0000313" key="1">
    <source>
        <dbReference type="EMBL" id="VUZ52585.1"/>
    </source>
</evidence>
<reference evidence="1 2" key="1">
    <citation type="submission" date="2019-07" db="EMBL/GenBank/DDBJ databases">
        <authorList>
            <person name="Jastrzebski P J."/>
            <person name="Paukszto L."/>
            <person name="Jastrzebski P J."/>
        </authorList>
    </citation>
    <scope>NUCLEOTIDE SEQUENCE [LARGE SCALE GENOMIC DNA]</scope>
    <source>
        <strain evidence="1 2">WMS-il1</strain>
    </source>
</reference>
<dbReference type="AlphaFoldDB" id="A0A564YZC8"/>
<keyword evidence="2" id="KW-1185">Reference proteome</keyword>
<protein>
    <submittedName>
        <fullName evidence="1">Uncharacterized protein</fullName>
    </submittedName>
</protein>
<evidence type="ECO:0000313" key="2">
    <source>
        <dbReference type="Proteomes" id="UP000321570"/>
    </source>
</evidence>
<proteinExistence type="predicted"/>
<dbReference type="Proteomes" id="UP000321570">
    <property type="component" value="Unassembled WGS sequence"/>
</dbReference>